<evidence type="ECO:0000313" key="2">
    <source>
        <dbReference type="Proteomes" id="UP000028582"/>
    </source>
</evidence>
<proteinExistence type="predicted"/>
<dbReference type="AlphaFoldDB" id="A0A081AJ09"/>
<gene>
    <name evidence="1" type="ORF">F444_06302</name>
</gene>
<name>A0A081AJ09_PHYNI</name>
<dbReference type="EMBL" id="ANJA01001164">
    <property type="protein sequence ID" value="ETO78870.1"/>
    <property type="molecule type" value="Genomic_DNA"/>
</dbReference>
<evidence type="ECO:0008006" key="3">
    <source>
        <dbReference type="Google" id="ProtNLM"/>
    </source>
</evidence>
<dbReference type="InterPro" id="IPR052579">
    <property type="entry name" value="Zinc_finger_SWIM"/>
</dbReference>
<protein>
    <recommendedName>
        <fullName evidence="3">SWIM-type domain-containing protein</fullName>
    </recommendedName>
</protein>
<evidence type="ECO:0000313" key="1">
    <source>
        <dbReference type="EMBL" id="ETO78870.1"/>
    </source>
</evidence>
<dbReference type="PANTHER" id="PTHR31569">
    <property type="entry name" value="SWIM-TYPE DOMAIN-CONTAINING PROTEIN"/>
    <property type="match status" value="1"/>
</dbReference>
<organism evidence="1 2">
    <name type="scientific">Phytophthora nicotianae P1976</name>
    <dbReference type="NCBI Taxonomy" id="1317066"/>
    <lineage>
        <taxon>Eukaryota</taxon>
        <taxon>Sar</taxon>
        <taxon>Stramenopiles</taxon>
        <taxon>Oomycota</taxon>
        <taxon>Peronosporomycetes</taxon>
        <taxon>Peronosporales</taxon>
        <taxon>Peronosporaceae</taxon>
        <taxon>Phytophthora</taxon>
    </lineage>
</organism>
<reference evidence="1 2" key="1">
    <citation type="submission" date="2013-11" db="EMBL/GenBank/DDBJ databases">
        <title>The Genome Sequence of Phytophthora parasitica P1976.</title>
        <authorList>
            <consortium name="The Broad Institute Genomics Platform"/>
            <person name="Russ C."/>
            <person name="Tyler B."/>
            <person name="Panabieres F."/>
            <person name="Shan W."/>
            <person name="Tripathy S."/>
            <person name="Grunwald N."/>
            <person name="Machado M."/>
            <person name="Johnson C.S."/>
            <person name="Walker B."/>
            <person name="Young S."/>
            <person name="Zeng Q."/>
            <person name="Gargeya S."/>
            <person name="Fitzgerald M."/>
            <person name="Haas B."/>
            <person name="Abouelleil A."/>
            <person name="Allen A.W."/>
            <person name="Alvarado L."/>
            <person name="Arachchi H.M."/>
            <person name="Berlin A.M."/>
            <person name="Chapman S.B."/>
            <person name="Gainer-Dewar J."/>
            <person name="Goldberg J."/>
            <person name="Griggs A."/>
            <person name="Gujja S."/>
            <person name="Hansen M."/>
            <person name="Howarth C."/>
            <person name="Imamovic A."/>
            <person name="Ireland A."/>
            <person name="Larimer J."/>
            <person name="McCowan C."/>
            <person name="Murphy C."/>
            <person name="Pearson M."/>
            <person name="Poon T.W."/>
            <person name="Priest M."/>
            <person name="Roberts A."/>
            <person name="Saif S."/>
            <person name="Shea T."/>
            <person name="Sisk P."/>
            <person name="Sykes S."/>
            <person name="Wortman J."/>
            <person name="Nusbaum C."/>
            <person name="Birren B."/>
        </authorList>
    </citation>
    <scope>NUCLEOTIDE SEQUENCE [LARGE SCALE GENOMIC DNA]</scope>
    <source>
        <strain evidence="1 2">P1976</strain>
    </source>
</reference>
<comment type="caution">
    <text evidence="1">The sequence shown here is derived from an EMBL/GenBank/DDBJ whole genome shotgun (WGS) entry which is preliminary data.</text>
</comment>
<dbReference type="OrthoDB" id="118453at2759"/>
<sequence length="381" mass="42884">MWCSFTRQSAVTLGNNTNNRLEASWKHMKEIVNSSMVLDECLASIIFYQTQSEKLLYNLATKIAHVHHEGYDKEMKNVANFVSKHVCELIHEQYVHAIGPASYAYYEAMPGMIVIKKEDDAEESMDEPRAEYTINKATWECSCLFASTRLLPCRQVFYVRKQLKMETIIPTQCFHPRWLKTSMCEMSPLIEVERNICSVTPIVSLPRLPWDSNRKFREASSFAVAISESVSTLGMAEYRLAIQAFAQVSTMFTQKKFDLIKELSSVQTTDSTLGTTSEATILEPALHDSQSVELEDRSVTLVDQSEELSVDLPATAIAKSVEMMDLPQSVPPVLESVLESVPQSVLESVTQSVDLADQSVELENQPVESVCQSVTQLTHFS</sequence>
<dbReference type="PANTHER" id="PTHR31569:SF4">
    <property type="entry name" value="SWIM-TYPE DOMAIN-CONTAINING PROTEIN"/>
    <property type="match status" value="1"/>
</dbReference>
<dbReference type="Proteomes" id="UP000028582">
    <property type="component" value="Unassembled WGS sequence"/>
</dbReference>
<accession>A0A081AJ09</accession>